<evidence type="ECO:0000313" key="3">
    <source>
        <dbReference type="Proteomes" id="UP000325013"/>
    </source>
</evidence>
<feature type="transmembrane region" description="Helical" evidence="1">
    <location>
        <begin position="182"/>
        <end position="200"/>
    </location>
</feature>
<evidence type="ECO:0000313" key="2">
    <source>
        <dbReference type="EMBL" id="TXJ58320.1"/>
    </source>
</evidence>
<keyword evidence="1" id="KW-0472">Membrane</keyword>
<feature type="transmembrane region" description="Helical" evidence="1">
    <location>
        <begin position="41"/>
        <end position="66"/>
    </location>
</feature>
<gene>
    <name evidence="2" type="ORF">EPJ67_02655</name>
</gene>
<accession>A0A5C8G937</accession>
<feature type="transmembrane region" description="Helical" evidence="1">
    <location>
        <begin position="279"/>
        <end position="299"/>
    </location>
</feature>
<organism evidence="2 3">
    <name type="scientific">Brachyspira aalborgi</name>
    <dbReference type="NCBI Taxonomy" id="29522"/>
    <lineage>
        <taxon>Bacteria</taxon>
        <taxon>Pseudomonadati</taxon>
        <taxon>Spirochaetota</taxon>
        <taxon>Spirochaetia</taxon>
        <taxon>Brachyspirales</taxon>
        <taxon>Brachyspiraceae</taxon>
        <taxon>Brachyspira</taxon>
    </lineage>
</organism>
<feature type="transmembrane region" description="Helical" evidence="1">
    <location>
        <begin position="507"/>
        <end position="527"/>
    </location>
</feature>
<keyword evidence="1" id="KW-1133">Transmembrane helix</keyword>
<feature type="transmembrane region" description="Helical" evidence="1">
    <location>
        <begin position="539"/>
        <end position="559"/>
    </location>
</feature>
<keyword evidence="1" id="KW-0812">Transmembrane</keyword>
<dbReference type="Proteomes" id="UP000325013">
    <property type="component" value="Unassembled WGS sequence"/>
</dbReference>
<dbReference type="EMBL" id="SAYJ01000010">
    <property type="protein sequence ID" value="TXJ58320.1"/>
    <property type="molecule type" value="Genomic_DNA"/>
</dbReference>
<feature type="transmembrane region" description="Helical" evidence="1">
    <location>
        <begin position="153"/>
        <end position="175"/>
    </location>
</feature>
<feature type="transmembrane region" description="Helical" evidence="1">
    <location>
        <begin position="254"/>
        <end position="270"/>
    </location>
</feature>
<feature type="transmembrane region" description="Helical" evidence="1">
    <location>
        <begin position="231"/>
        <end position="248"/>
    </location>
</feature>
<feature type="transmembrane region" description="Helical" evidence="1">
    <location>
        <begin position="87"/>
        <end position="107"/>
    </location>
</feature>
<proteinExistence type="predicted"/>
<comment type="caution">
    <text evidence="2">The sequence shown here is derived from an EMBL/GenBank/DDBJ whole genome shotgun (WGS) entry which is preliminary data.</text>
</comment>
<evidence type="ECO:0008006" key="4">
    <source>
        <dbReference type="Google" id="ProtNLM"/>
    </source>
</evidence>
<dbReference type="RefSeq" id="WP_147528167.1">
    <property type="nucleotide sequence ID" value="NZ_SAYJ01000010.1"/>
</dbReference>
<dbReference type="AlphaFoldDB" id="A0A5C8G937"/>
<name>A0A5C8G937_9SPIR</name>
<feature type="transmembrane region" description="Helical" evidence="1">
    <location>
        <begin position="480"/>
        <end position="500"/>
    </location>
</feature>
<feature type="transmembrane region" description="Helical" evidence="1">
    <location>
        <begin position="206"/>
        <end position="224"/>
    </location>
</feature>
<protein>
    <recommendedName>
        <fullName evidence="4">Glycosyltransferase RgtA/B/C/D-like domain-containing protein</fullName>
    </recommendedName>
</protein>
<evidence type="ECO:0000256" key="1">
    <source>
        <dbReference type="SAM" id="Phobius"/>
    </source>
</evidence>
<reference evidence="2 3" key="1">
    <citation type="journal article" date="1992" name="Lakartidningen">
        <title>[Penicillin V and not amoxicillin is the first choice preparation in acute otitis].</title>
        <authorList>
            <person name="Kamme C."/>
            <person name="Lundgren K."/>
            <person name="Prellner K."/>
        </authorList>
    </citation>
    <scope>NUCLEOTIDE SEQUENCE [LARGE SCALE GENOMIC DNA]</scope>
    <source>
        <strain evidence="2 3">PC2777IV</strain>
    </source>
</reference>
<sequence length="576" mass="67538">MENAEMEKGGSPFGNFISDKKEINEEKIYNINYKLSIRPNFIIILVSIMLAILCLNTIIYFIIFIINNINKILKVVKNIISLSDKKFIIITIFIGLILFIFQFWLGFPGYFQEWDWYRIQEKAFNLNFLNNWDPVLYVQLLRLFFAFFGVHSFYFFLINLLCCWIAIALIIISLYSKFKNRFLILLYFTPFITSIFFYNILQIKDYIFSLHLFLLYSLIFTQLLIRPKNNLVKILLMILTGILLTITLLLRHNAIVTIYPIFILFTYLILEKSISNAKLYLLKFMTIMLFFSIILLSIVKFTPRIFLTKEQAVINGANPVFAFNIGGIAYTSGDYSLIPKEWYLEGKNSEDLMEAYQYGYINNKSSFTEGETFFKVLSINIRNSSGGDIKKVFKKYIFKHPISYIKFISMVGKCLWFYDFELKKDFLSIEGIQSINTPPGNNNFKVSKKYNLSEQRIQFSDLRLKIYTFLYNISLNINNIIPISICIIIFFLSGLLWLYKNNFRNKLLLFTFCIAFSGFATALIVIMFSPSGRTIESRYIAPVLPISIISLISFLTFIYDRGGFKKFFKELRGEKK</sequence>